<evidence type="ECO:0000313" key="2">
    <source>
        <dbReference type="Proteomes" id="UP000887569"/>
    </source>
</evidence>
<keyword evidence="2" id="KW-1185">Reference proteome</keyword>
<feature type="region of interest" description="Disordered" evidence="1">
    <location>
        <begin position="192"/>
        <end position="229"/>
    </location>
</feature>
<proteinExistence type="predicted"/>
<organism evidence="2 3">
    <name type="scientific">Parascaris univalens</name>
    <name type="common">Nematode worm</name>
    <dbReference type="NCBI Taxonomy" id="6257"/>
    <lineage>
        <taxon>Eukaryota</taxon>
        <taxon>Metazoa</taxon>
        <taxon>Ecdysozoa</taxon>
        <taxon>Nematoda</taxon>
        <taxon>Chromadorea</taxon>
        <taxon>Rhabditida</taxon>
        <taxon>Spirurina</taxon>
        <taxon>Ascaridomorpha</taxon>
        <taxon>Ascaridoidea</taxon>
        <taxon>Ascarididae</taxon>
        <taxon>Parascaris</taxon>
    </lineage>
</organism>
<accession>A0A915BIV1</accession>
<sequence>MSFTDFSYLSTGFLGWCLMLSAEASVVVMLILCAHERPANAALSGGSALAVTIDARTRNTSRESSESSVTPEGTQEKNQTSPINTPTKPIRTSETPVDCKQQAKPLKIQPVENTIDGKHPLKVEANVSKSKSTDEVRATQCQNRVNKEKLFSSNGERADAISAQCTTKSTKIQATISLETKDDERATKRIRSANDADLLSDQEAQQAKDLAKTLQDIPSLESMMRESES</sequence>
<dbReference type="AlphaFoldDB" id="A0A915BIV1"/>
<feature type="compositionally biased region" description="Basic and acidic residues" evidence="1">
    <location>
        <begin position="56"/>
        <end position="65"/>
    </location>
</feature>
<evidence type="ECO:0000313" key="3">
    <source>
        <dbReference type="WBParaSite" id="PgR042_g075_t01"/>
    </source>
</evidence>
<dbReference type="Proteomes" id="UP000887569">
    <property type="component" value="Unplaced"/>
</dbReference>
<evidence type="ECO:0000256" key="1">
    <source>
        <dbReference type="SAM" id="MobiDB-lite"/>
    </source>
</evidence>
<feature type="compositionally biased region" description="Polar residues" evidence="1">
    <location>
        <begin position="76"/>
        <end position="95"/>
    </location>
</feature>
<dbReference type="WBParaSite" id="PgR042_g075_t01">
    <property type="protein sequence ID" value="PgR042_g075_t01"/>
    <property type="gene ID" value="PgR042_g075"/>
</dbReference>
<protein>
    <submittedName>
        <fullName evidence="3">Uncharacterized protein</fullName>
    </submittedName>
</protein>
<reference evidence="3" key="1">
    <citation type="submission" date="2022-11" db="UniProtKB">
        <authorList>
            <consortium name="WormBaseParasite"/>
        </authorList>
    </citation>
    <scope>IDENTIFICATION</scope>
</reference>
<name>A0A915BIV1_PARUN</name>
<feature type="region of interest" description="Disordered" evidence="1">
    <location>
        <begin position="56"/>
        <end position="105"/>
    </location>
</feature>